<accession>Q3A691</accession>
<keyword evidence="2" id="KW-0489">Methyltransferase</keyword>
<dbReference type="SUPFAM" id="SSF53335">
    <property type="entry name" value="S-adenosyl-L-methionine-dependent methyltransferases"/>
    <property type="match status" value="1"/>
</dbReference>
<dbReference type="Proteomes" id="UP000002534">
    <property type="component" value="Chromosome"/>
</dbReference>
<dbReference type="Pfam" id="PF13847">
    <property type="entry name" value="Methyltransf_31"/>
    <property type="match status" value="1"/>
</dbReference>
<evidence type="ECO:0000313" key="2">
    <source>
        <dbReference type="EMBL" id="ABA88116.1"/>
    </source>
</evidence>
<dbReference type="KEGG" id="pca:Pcar_0861"/>
<feature type="domain" description="Methyltransferase" evidence="1">
    <location>
        <begin position="46"/>
        <end position="161"/>
    </location>
</feature>
<protein>
    <submittedName>
        <fullName evidence="2">SAM-dependent methyltransferase, putative</fullName>
    </submittedName>
</protein>
<dbReference type="EMBL" id="CP000142">
    <property type="protein sequence ID" value="ABA88116.1"/>
    <property type="molecule type" value="Genomic_DNA"/>
</dbReference>
<evidence type="ECO:0000259" key="1">
    <source>
        <dbReference type="Pfam" id="PF13847"/>
    </source>
</evidence>
<sequence>MNTPSKKTGKTNKHQVCPWWMAYFFDNPLRRLMHPPSKILGPYVNTGMTVLDLGCGFGHFALGMARLTGKTGRVVAVDVQQKMLDKTMARARKAGLAEIIHPIRCDGYCIGLPLKLDFALASNSLHETPVPEKILAEIFTLLTPGGLFLLLEPGAHLQYEEFETEIAMAKKCGFEEVKRPKITRQMCSLLQKPTGKMAT</sequence>
<dbReference type="Gene3D" id="3.40.50.150">
    <property type="entry name" value="Vaccinia Virus protein VP39"/>
    <property type="match status" value="1"/>
</dbReference>
<dbReference type="InterPro" id="IPR029063">
    <property type="entry name" value="SAM-dependent_MTases_sf"/>
</dbReference>
<reference evidence="2 3" key="2">
    <citation type="journal article" date="2012" name="BMC Genomics">
        <title>The genome of Pelobacter carbinolicus reveals surprising metabolic capabilities and physiological features.</title>
        <authorList>
            <person name="Aklujkar M."/>
            <person name="Haveman S.A."/>
            <person name="Didonato R.Jr."/>
            <person name="Chertkov O."/>
            <person name="Han C.S."/>
            <person name="Land M.L."/>
            <person name="Brown P."/>
            <person name="Lovley D.R."/>
        </authorList>
    </citation>
    <scope>NUCLEOTIDE SEQUENCE [LARGE SCALE GENOMIC DNA]</scope>
    <source>
        <strain evidence="3">DSM 2380 / NBRC 103641 / GraBd1</strain>
    </source>
</reference>
<dbReference type="OrthoDB" id="5405545at2"/>
<dbReference type="GO" id="GO:0008168">
    <property type="term" value="F:methyltransferase activity"/>
    <property type="evidence" value="ECO:0007669"/>
    <property type="project" value="UniProtKB-KW"/>
</dbReference>
<dbReference type="STRING" id="338963.Pcar_0861"/>
<dbReference type="CDD" id="cd02440">
    <property type="entry name" value="AdoMet_MTases"/>
    <property type="match status" value="1"/>
</dbReference>
<organism evidence="2 3">
    <name type="scientific">Syntrophotalea carbinolica (strain DSM 2380 / NBRC 103641 / GraBd1)</name>
    <name type="common">Pelobacter carbinolicus</name>
    <dbReference type="NCBI Taxonomy" id="338963"/>
    <lineage>
        <taxon>Bacteria</taxon>
        <taxon>Pseudomonadati</taxon>
        <taxon>Thermodesulfobacteriota</taxon>
        <taxon>Desulfuromonadia</taxon>
        <taxon>Desulfuromonadales</taxon>
        <taxon>Syntrophotaleaceae</taxon>
        <taxon>Syntrophotalea</taxon>
    </lineage>
</organism>
<dbReference type="PANTHER" id="PTHR45128">
    <property type="entry name" value="METHYLTRANSFERASE TYPE 11"/>
    <property type="match status" value="1"/>
</dbReference>
<name>Q3A691_SYNC1</name>
<reference evidence="3" key="1">
    <citation type="submission" date="2005-10" db="EMBL/GenBank/DDBJ databases">
        <title>Complete sequence of Pelobacter carbinolicus DSM 2380.</title>
        <authorList>
            <person name="Copeland A."/>
            <person name="Lucas S."/>
            <person name="Lapidus A."/>
            <person name="Barry K."/>
            <person name="Detter J.C."/>
            <person name="Glavina T."/>
            <person name="Hammon N."/>
            <person name="Israni S."/>
            <person name="Pitluck S."/>
            <person name="Chertkov O."/>
            <person name="Schmutz J."/>
            <person name="Larimer F."/>
            <person name="Land M."/>
            <person name="Kyrpides N."/>
            <person name="Ivanova N."/>
            <person name="Richardson P."/>
        </authorList>
    </citation>
    <scope>NUCLEOTIDE SEQUENCE [LARGE SCALE GENOMIC DNA]</scope>
    <source>
        <strain evidence="3">DSM 2380 / NBRC 103641 / GraBd1</strain>
    </source>
</reference>
<dbReference type="AlphaFoldDB" id="Q3A691"/>
<dbReference type="PANTHER" id="PTHR45128:SF1">
    <property type="entry name" value="S-ADENOSYLMETHIONINE-DEPENDENT METHYLTRANSFERASE RV2258C"/>
    <property type="match status" value="1"/>
</dbReference>
<keyword evidence="3" id="KW-1185">Reference proteome</keyword>
<dbReference type="InterPro" id="IPR025714">
    <property type="entry name" value="Methyltranfer_dom"/>
</dbReference>
<evidence type="ECO:0000313" key="3">
    <source>
        <dbReference type="Proteomes" id="UP000002534"/>
    </source>
</evidence>
<proteinExistence type="predicted"/>
<keyword evidence="2" id="KW-0808">Transferase</keyword>
<dbReference type="eggNOG" id="COG2226">
    <property type="taxonomic scope" value="Bacteria"/>
</dbReference>
<dbReference type="RefSeq" id="WP_011340576.1">
    <property type="nucleotide sequence ID" value="NC_007498.2"/>
</dbReference>
<dbReference type="InterPro" id="IPR053173">
    <property type="entry name" value="SAM-binding_MTase"/>
</dbReference>
<dbReference type="GO" id="GO:0032259">
    <property type="term" value="P:methylation"/>
    <property type="evidence" value="ECO:0007669"/>
    <property type="project" value="UniProtKB-KW"/>
</dbReference>
<gene>
    <name evidence="2" type="ordered locus">Pcar_0861</name>
</gene>
<dbReference type="HOGENOM" id="CLU_037990_16_2_7"/>